<accession>A0A021VQM5</accession>
<evidence type="ECO:0000313" key="3">
    <source>
        <dbReference type="Proteomes" id="UP000019753"/>
    </source>
</evidence>
<dbReference type="PANTHER" id="PTHR30348">
    <property type="entry name" value="UNCHARACTERIZED PROTEIN YECE"/>
    <property type="match status" value="1"/>
</dbReference>
<dbReference type="SUPFAM" id="SSF117396">
    <property type="entry name" value="TM1631-like"/>
    <property type="match status" value="1"/>
</dbReference>
<evidence type="ECO:0000256" key="1">
    <source>
        <dbReference type="SAM" id="MobiDB-lite"/>
    </source>
</evidence>
<organism evidence="2 3">
    <name type="scientific">Actinotalea ferrariae CF5-4</name>
    <dbReference type="NCBI Taxonomy" id="948458"/>
    <lineage>
        <taxon>Bacteria</taxon>
        <taxon>Bacillati</taxon>
        <taxon>Actinomycetota</taxon>
        <taxon>Actinomycetes</taxon>
        <taxon>Micrococcales</taxon>
        <taxon>Cellulomonadaceae</taxon>
        <taxon>Actinotalea</taxon>
    </lineage>
</organism>
<evidence type="ECO:0000313" key="2">
    <source>
        <dbReference type="EMBL" id="EYR63423.1"/>
    </source>
</evidence>
<keyword evidence="3" id="KW-1185">Reference proteome</keyword>
<comment type="caution">
    <text evidence="2">The sequence shown here is derived from an EMBL/GenBank/DDBJ whole genome shotgun (WGS) entry which is preliminary data.</text>
</comment>
<protein>
    <recommendedName>
        <fullName evidence="4">DUF72 domain-containing protein</fullName>
    </recommendedName>
</protein>
<reference evidence="2 3" key="1">
    <citation type="submission" date="2014-01" db="EMBL/GenBank/DDBJ databases">
        <title>Actinotalea ferrariae CF5-4.</title>
        <authorList>
            <person name="Chen F."/>
            <person name="Li Y."/>
            <person name="Wang G."/>
        </authorList>
    </citation>
    <scope>NUCLEOTIDE SEQUENCE [LARGE SCALE GENOMIC DNA]</scope>
    <source>
        <strain evidence="2 3">CF5-4</strain>
    </source>
</reference>
<dbReference type="Proteomes" id="UP000019753">
    <property type="component" value="Unassembled WGS sequence"/>
</dbReference>
<dbReference type="Pfam" id="PF01904">
    <property type="entry name" value="DUF72"/>
    <property type="match status" value="1"/>
</dbReference>
<dbReference type="PANTHER" id="PTHR30348:SF4">
    <property type="entry name" value="DUF72 DOMAIN-CONTAINING PROTEIN"/>
    <property type="match status" value="1"/>
</dbReference>
<proteinExistence type="predicted"/>
<sequence>MAQVRIGISGWRYAPWRGVFYPPGLAQRRELEHASRLLSTVEINGSFYALQRPESYAGWAATAPEDFVFSVKGGRYITHMLKLTRPESALANFFASGVMALGPKLGPFLWQLPPVLRFDPERLDAFFRALPRTTTAAARLAAQHDARLEGRSWTTTDAERPLRHVLEVRHQSFATAEAVALLREHDVGLVVADTAGKWPLLEDVTSDLVYVRLHGAEELYVSGYDDASLERWAAKIRRWAGAGHDVLVYFDNDVKVHAPFDAQRLAALLHVGPGTDHQPTHSTDGEPPPGPVRHAEA</sequence>
<dbReference type="EMBL" id="AXCW01000094">
    <property type="protein sequence ID" value="EYR63423.1"/>
    <property type="molecule type" value="Genomic_DNA"/>
</dbReference>
<dbReference type="InterPro" id="IPR036520">
    <property type="entry name" value="UPF0759_sf"/>
</dbReference>
<dbReference type="OrthoDB" id="9780310at2"/>
<evidence type="ECO:0008006" key="4">
    <source>
        <dbReference type="Google" id="ProtNLM"/>
    </source>
</evidence>
<name>A0A021VQM5_9CELL</name>
<dbReference type="RefSeq" id="WP_081802535.1">
    <property type="nucleotide sequence ID" value="NZ_AXCW01000094.1"/>
</dbReference>
<dbReference type="Gene3D" id="3.20.20.410">
    <property type="entry name" value="Protein of unknown function UPF0759"/>
    <property type="match status" value="1"/>
</dbReference>
<feature type="region of interest" description="Disordered" evidence="1">
    <location>
        <begin position="272"/>
        <end position="297"/>
    </location>
</feature>
<dbReference type="InterPro" id="IPR002763">
    <property type="entry name" value="DUF72"/>
</dbReference>
<dbReference type="AlphaFoldDB" id="A0A021VQM5"/>
<gene>
    <name evidence="2" type="ORF">N866_00750</name>
</gene>